<evidence type="ECO:0000313" key="3">
    <source>
        <dbReference type="EMBL" id="WZN59214.1"/>
    </source>
</evidence>
<dbReference type="Pfam" id="PF25154">
    <property type="entry name" value="TPR_AP5Z1_C"/>
    <property type="match status" value="1"/>
</dbReference>
<accession>A0AAX4NZZ4</accession>
<dbReference type="InterPro" id="IPR056856">
    <property type="entry name" value="TPR_AP5Z1_C"/>
</dbReference>
<organism evidence="3 4">
    <name type="scientific">Chloropicon roscoffensis</name>
    <dbReference type="NCBI Taxonomy" id="1461544"/>
    <lineage>
        <taxon>Eukaryota</taxon>
        <taxon>Viridiplantae</taxon>
        <taxon>Chlorophyta</taxon>
        <taxon>Chloropicophyceae</taxon>
        <taxon>Chloropicales</taxon>
        <taxon>Chloropicaceae</taxon>
        <taxon>Chloropicon</taxon>
    </lineage>
</organism>
<feature type="domain" description="AP-5 complex subunit zeta-1 C-terminal TPR" evidence="2">
    <location>
        <begin position="330"/>
        <end position="527"/>
    </location>
</feature>
<feature type="compositionally biased region" description="Low complexity" evidence="1">
    <location>
        <begin position="36"/>
        <end position="49"/>
    </location>
</feature>
<feature type="region of interest" description="Disordered" evidence="1">
    <location>
        <begin position="1"/>
        <end position="51"/>
    </location>
</feature>
<dbReference type="EMBL" id="CP151501">
    <property type="protein sequence ID" value="WZN59214.1"/>
    <property type="molecule type" value="Genomic_DNA"/>
</dbReference>
<evidence type="ECO:0000313" key="4">
    <source>
        <dbReference type="Proteomes" id="UP001472866"/>
    </source>
</evidence>
<evidence type="ECO:0000256" key="1">
    <source>
        <dbReference type="SAM" id="MobiDB-lite"/>
    </source>
</evidence>
<protein>
    <recommendedName>
        <fullName evidence="2">AP-5 complex subunit zeta-1 C-terminal TPR domain-containing protein</fullName>
    </recommendedName>
</protein>
<dbReference type="InterPro" id="IPR028222">
    <property type="entry name" value="AP5Z1"/>
</dbReference>
<dbReference type="Proteomes" id="UP001472866">
    <property type="component" value="Chromosome 01"/>
</dbReference>
<sequence length="546" mass="59960">MSERVSELSIMEPEGKQGARSSIGTKASKEVDESTRSGGSSPPSTSSSPLDTLESIASRLESNLSRLGKAKVERLAVRKSFTDDIRSLGKVVTDCSGDLRQRAENLALDIVRGLSKKIIFHAAREDSSGSAGCHGIVLVEVLQFVLARQVGDTAAQAELYLFDTKGCVSVLLGRQIFQKHFRDLELCSKVFELCAGPYHEHLLKRYSQIIALGWPTALKAAVFHDKFSDVELSCFLRAMVLSQRAIPLAQSVFDAPCLAVLLDQGAAQAHGGFREDILNMLSPDVSDMPHVSDVPPSRAKLVREIEDLSRSGQNGTRQSDLVVRRLMHPLMSAAFTCILEELAGSDGMLCSIIMLVLNRVSSASLYPSRAFVTLCVDCGLVFVSMALHLRPKMLVMLKKSLLNFLTLSGHHGHSLQMAKTRLTREVGVVLFENAAPHFSEAAYQIVETLETVIHERARDWSSDKTVDDKALNLVCAAMTAMTRIVLVHTSLLTRVQLMLTKICNSDSHPLVLNRANESLKLVQMPELGYLLFQEDCPVARGLFFIN</sequence>
<keyword evidence="4" id="KW-1185">Reference proteome</keyword>
<reference evidence="3 4" key="1">
    <citation type="submission" date="2024-03" db="EMBL/GenBank/DDBJ databases">
        <title>Complete genome sequence of the green alga Chloropicon roscoffensis RCC1871.</title>
        <authorList>
            <person name="Lemieux C."/>
            <person name="Pombert J.-F."/>
            <person name="Otis C."/>
            <person name="Turmel M."/>
        </authorList>
    </citation>
    <scope>NUCLEOTIDE SEQUENCE [LARGE SCALE GENOMIC DNA]</scope>
    <source>
        <strain evidence="3 4">RCC1871</strain>
    </source>
</reference>
<name>A0AAX4NZZ4_9CHLO</name>
<evidence type="ECO:0000259" key="2">
    <source>
        <dbReference type="Pfam" id="PF25154"/>
    </source>
</evidence>
<gene>
    <name evidence="3" type="ORF">HKI87_01g07390</name>
</gene>
<dbReference type="PANTHER" id="PTHR46488">
    <property type="entry name" value="AP-5 COMPLEX SUBUNIT ZETA-1"/>
    <property type="match status" value="1"/>
</dbReference>
<dbReference type="AlphaFoldDB" id="A0AAX4NZZ4"/>
<proteinExistence type="predicted"/>
<dbReference type="PANTHER" id="PTHR46488:SF1">
    <property type="entry name" value="AP-5 COMPLEX SUBUNIT ZETA-1"/>
    <property type="match status" value="1"/>
</dbReference>
<dbReference type="GO" id="GO:0044599">
    <property type="term" value="C:AP-5 adaptor complex"/>
    <property type="evidence" value="ECO:0007669"/>
    <property type="project" value="InterPro"/>
</dbReference>